<evidence type="ECO:0000313" key="4">
    <source>
        <dbReference type="Proteomes" id="UP000649617"/>
    </source>
</evidence>
<keyword evidence="1" id="KW-0862">Zinc</keyword>
<dbReference type="SMART" id="SM00184">
    <property type="entry name" value="RING"/>
    <property type="match status" value="1"/>
</dbReference>
<dbReference type="Pfam" id="PF13920">
    <property type="entry name" value="zf-C3HC4_3"/>
    <property type="match status" value="1"/>
</dbReference>
<dbReference type="Gene3D" id="3.30.40.10">
    <property type="entry name" value="Zinc/RING finger domain, C3HC4 (zinc finger)"/>
    <property type="match status" value="1"/>
</dbReference>
<accession>A0A812QR92</accession>
<reference evidence="3" key="1">
    <citation type="submission" date="2021-02" db="EMBL/GenBank/DDBJ databases">
        <authorList>
            <person name="Dougan E. K."/>
            <person name="Rhodes N."/>
            <person name="Thang M."/>
            <person name="Chan C."/>
        </authorList>
    </citation>
    <scope>NUCLEOTIDE SEQUENCE</scope>
</reference>
<dbReference type="GO" id="GO:0008270">
    <property type="term" value="F:zinc ion binding"/>
    <property type="evidence" value="ECO:0007669"/>
    <property type="project" value="UniProtKB-KW"/>
</dbReference>
<keyword evidence="4" id="KW-1185">Reference proteome</keyword>
<evidence type="ECO:0000313" key="3">
    <source>
        <dbReference type="EMBL" id="CAE7400096.1"/>
    </source>
</evidence>
<feature type="domain" description="RING-type" evidence="2">
    <location>
        <begin position="345"/>
        <end position="387"/>
    </location>
</feature>
<dbReference type="SUPFAM" id="SSF57850">
    <property type="entry name" value="RING/U-box"/>
    <property type="match status" value="1"/>
</dbReference>
<sequence length="410" mass="46129">MYEAWGRKSWSHAKRTKKSLMFLSDEGLPPSCAIRQGQGAQKPVIPMTRQTRRRWPALDDGQRRMGCCSSRSADVVEPLRPHAFGAGPTLIVCAFADAQSSRWEPFGPPGLRLWSYGESGPSKAQAMELMRSICLPRFRPRGHPGDLFQARAVENGFRNVKLHHGDHEFMGSYVLQDQHLQGLDIEFNSVNKAVQYAAENHYTQVVVLDVQTEEAMARVMGDCSACPRREGFFDLSDTVVDCMLHCQCVGCGTALSPRRLHIVGHRWRMDLKYCRAGDGHIQQADVALCEESRHVLPLGDGDSIRRMIIKLDNAAEAEELVQAPPRSVTVVLVEEHAAWRSDEHCNICLHRGRNARILPCHHVIGCSNCMLELSKGPAHRRKCPICREHFSELQVADGVVRYGSRLFYRL</sequence>
<dbReference type="PROSITE" id="PS50089">
    <property type="entry name" value="ZF_RING_2"/>
    <property type="match status" value="1"/>
</dbReference>
<dbReference type="InterPro" id="IPR013083">
    <property type="entry name" value="Znf_RING/FYVE/PHD"/>
</dbReference>
<name>A0A812QR92_SYMPI</name>
<comment type="caution">
    <text evidence="3">The sequence shown here is derived from an EMBL/GenBank/DDBJ whole genome shotgun (WGS) entry which is preliminary data.</text>
</comment>
<dbReference type="InterPro" id="IPR001841">
    <property type="entry name" value="Znf_RING"/>
</dbReference>
<gene>
    <name evidence="3" type="ORF">SPIL2461_LOCUS9866</name>
</gene>
<protein>
    <recommendedName>
        <fullName evidence="2">RING-type domain-containing protein</fullName>
    </recommendedName>
</protein>
<evidence type="ECO:0000259" key="2">
    <source>
        <dbReference type="PROSITE" id="PS50089"/>
    </source>
</evidence>
<dbReference type="AlphaFoldDB" id="A0A812QR92"/>
<dbReference type="OrthoDB" id="6078042at2759"/>
<proteinExistence type="predicted"/>
<organism evidence="3 4">
    <name type="scientific">Symbiodinium pilosum</name>
    <name type="common">Dinoflagellate</name>
    <dbReference type="NCBI Taxonomy" id="2952"/>
    <lineage>
        <taxon>Eukaryota</taxon>
        <taxon>Sar</taxon>
        <taxon>Alveolata</taxon>
        <taxon>Dinophyceae</taxon>
        <taxon>Suessiales</taxon>
        <taxon>Symbiodiniaceae</taxon>
        <taxon>Symbiodinium</taxon>
    </lineage>
</organism>
<dbReference type="EMBL" id="CAJNIZ010017569">
    <property type="protein sequence ID" value="CAE7400096.1"/>
    <property type="molecule type" value="Genomic_DNA"/>
</dbReference>
<keyword evidence="1" id="KW-0863">Zinc-finger</keyword>
<evidence type="ECO:0000256" key="1">
    <source>
        <dbReference type="PROSITE-ProRule" id="PRU00175"/>
    </source>
</evidence>
<dbReference type="Proteomes" id="UP000649617">
    <property type="component" value="Unassembled WGS sequence"/>
</dbReference>
<keyword evidence="1" id="KW-0479">Metal-binding</keyword>